<evidence type="ECO:0000256" key="3">
    <source>
        <dbReference type="ARBA" id="ARBA00022989"/>
    </source>
</evidence>
<dbReference type="PANTHER" id="PTHR11827">
    <property type="entry name" value="SOLUTE CARRIER FAMILY 12, CATION COTRANSPORTERS"/>
    <property type="match status" value="1"/>
</dbReference>
<evidence type="ECO:0000259" key="5">
    <source>
        <dbReference type="Pfam" id="PF03522"/>
    </source>
</evidence>
<gene>
    <name evidence="6" type="ORF">CUNI_LOCUS3929</name>
</gene>
<dbReference type="InterPro" id="IPR018491">
    <property type="entry name" value="SLC12_C"/>
</dbReference>
<evidence type="ECO:0000256" key="1">
    <source>
        <dbReference type="ARBA" id="ARBA00004141"/>
    </source>
</evidence>
<name>A0A8S3YSI4_9EUPU</name>
<dbReference type="GO" id="GO:0006884">
    <property type="term" value="P:cell volume homeostasis"/>
    <property type="evidence" value="ECO:0007669"/>
    <property type="project" value="TreeGrafter"/>
</dbReference>
<feature type="domain" description="SLC12A transporter C-terminal" evidence="5">
    <location>
        <begin position="9"/>
        <end position="72"/>
    </location>
</feature>
<dbReference type="GO" id="GO:0005886">
    <property type="term" value="C:plasma membrane"/>
    <property type="evidence" value="ECO:0007669"/>
    <property type="project" value="TreeGrafter"/>
</dbReference>
<accession>A0A8S3YSI4</accession>
<organism evidence="6 7">
    <name type="scientific">Candidula unifasciata</name>
    <dbReference type="NCBI Taxonomy" id="100452"/>
    <lineage>
        <taxon>Eukaryota</taxon>
        <taxon>Metazoa</taxon>
        <taxon>Spiralia</taxon>
        <taxon>Lophotrochozoa</taxon>
        <taxon>Mollusca</taxon>
        <taxon>Gastropoda</taxon>
        <taxon>Heterobranchia</taxon>
        <taxon>Euthyneura</taxon>
        <taxon>Panpulmonata</taxon>
        <taxon>Eupulmonata</taxon>
        <taxon>Stylommatophora</taxon>
        <taxon>Helicina</taxon>
        <taxon>Helicoidea</taxon>
        <taxon>Geomitridae</taxon>
        <taxon>Candidula</taxon>
    </lineage>
</organism>
<reference evidence="6" key="1">
    <citation type="submission" date="2021-04" db="EMBL/GenBank/DDBJ databases">
        <authorList>
            <consortium name="Molecular Ecology Group"/>
        </authorList>
    </citation>
    <scope>NUCLEOTIDE SEQUENCE</scope>
</reference>
<evidence type="ECO:0000313" key="7">
    <source>
        <dbReference type="Proteomes" id="UP000678393"/>
    </source>
</evidence>
<comment type="subcellular location">
    <subcellularLocation>
        <location evidence="1">Membrane</location>
        <topology evidence="1">Multi-pass membrane protein</topology>
    </subcellularLocation>
</comment>
<dbReference type="InterPro" id="IPR004842">
    <property type="entry name" value="SLC12A_fam"/>
</dbReference>
<dbReference type="GO" id="GO:1990573">
    <property type="term" value="P:potassium ion import across plasma membrane"/>
    <property type="evidence" value="ECO:0007669"/>
    <property type="project" value="TreeGrafter"/>
</dbReference>
<keyword evidence="2" id="KW-0812">Transmembrane</keyword>
<keyword evidence="4" id="KW-0472">Membrane</keyword>
<proteinExistence type="predicted"/>
<dbReference type="Pfam" id="PF03522">
    <property type="entry name" value="SLC12"/>
    <property type="match status" value="1"/>
</dbReference>
<dbReference type="GO" id="GO:0007268">
    <property type="term" value="P:chemical synaptic transmission"/>
    <property type="evidence" value="ECO:0007669"/>
    <property type="project" value="TreeGrafter"/>
</dbReference>
<dbReference type="PANTHER" id="PTHR11827:SF73">
    <property type="entry name" value="KAZACHOC, ISOFORM G"/>
    <property type="match status" value="1"/>
</dbReference>
<evidence type="ECO:0000256" key="2">
    <source>
        <dbReference type="ARBA" id="ARBA00022692"/>
    </source>
</evidence>
<evidence type="ECO:0000256" key="4">
    <source>
        <dbReference type="ARBA" id="ARBA00023136"/>
    </source>
</evidence>
<keyword evidence="7" id="KW-1185">Reference proteome</keyword>
<comment type="caution">
    <text evidence="6">The sequence shown here is derived from an EMBL/GenBank/DDBJ whole genome shotgun (WGS) entry which is preliminary data.</text>
</comment>
<dbReference type="EMBL" id="CAJHNH020000544">
    <property type="protein sequence ID" value="CAG5118371.1"/>
    <property type="molecule type" value="Genomic_DNA"/>
</dbReference>
<evidence type="ECO:0000313" key="6">
    <source>
        <dbReference type="EMBL" id="CAG5118371.1"/>
    </source>
</evidence>
<dbReference type="GO" id="GO:0045202">
    <property type="term" value="C:synapse"/>
    <property type="evidence" value="ECO:0007669"/>
    <property type="project" value="GOC"/>
</dbReference>
<dbReference type="GO" id="GO:0055064">
    <property type="term" value="P:chloride ion homeostasis"/>
    <property type="evidence" value="ECO:0007669"/>
    <property type="project" value="TreeGrafter"/>
</dbReference>
<feature type="non-terminal residue" evidence="6">
    <location>
        <position position="1"/>
    </location>
</feature>
<dbReference type="Proteomes" id="UP000678393">
    <property type="component" value="Unassembled WGS sequence"/>
</dbReference>
<dbReference type="GO" id="GO:0015379">
    <property type="term" value="F:potassium:chloride symporter activity"/>
    <property type="evidence" value="ECO:0007669"/>
    <property type="project" value="TreeGrafter"/>
</dbReference>
<dbReference type="GO" id="GO:0055075">
    <property type="term" value="P:potassium ion homeostasis"/>
    <property type="evidence" value="ECO:0007669"/>
    <property type="project" value="TreeGrafter"/>
</dbReference>
<keyword evidence="3" id="KW-1133">Transmembrane helix</keyword>
<dbReference type="OrthoDB" id="2020542at2759"/>
<protein>
    <recommendedName>
        <fullName evidence="5">SLC12A transporter C-terminal domain-containing protein</fullName>
    </recommendedName>
</protein>
<sequence>HEDIRHMSTAVRLNSKMRDISGKAALVIINLPCVPESTRGRANYMSFLEVLTEGLNRLLLVRGTGGEVITVYN</sequence>
<dbReference type="AlphaFoldDB" id="A0A8S3YSI4"/>